<comment type="subcellular location">
    <subcellularLocation>
        <location evidence="1">Periplasm</location>
    </subcellularLocation>
</comment>
<keyword evidence="4 10" id="KW-0732">Signal</keyword>
<dbReference type="SUPFAM" id="SSF46626">
    <property type="entry name" value="Cytochrome c"/>
    <property type="match status" value="2"/>
</dbReference>
<comment type="cofactor">
    <cofactor evidence="8">
        <name>heme</name>
        <dbReference type="ChEBI" id="CHEBI:30413"/>
    </cofactor>
    <text evidence="8">Binds 2 heme groups.</text>
</comment>
<keyword evidence="2 8" id="KW-0349">Heme</keyword>
<comment type="caution">
    <text evidence="12">The sequence shown here is derived from an EMBL/GenBank/DDBJ whole genome shotgun (WGS) entry which is preliminary data.</text>
</comment>
<dbReference type="InterPro" id="IPR026259">
    <property type="entry name" value="MauG/Cytc_peroxidase"/>
</dbReference>
<evidence type="ECO:0000256" key="1">
    <source>
        <dbReference type="ARBA" id="ARBA00004418"/>
    </source>
</evidence>
<feature type="binding site" description="covalent" evidence="8">
    <location>
        <position position="210"/>
    </location>
    <ligand>
        <name>heme c</name>
        <dbReference type="ChEBI" id="CHEBI:61717"/>
        <label>2</label>
    </ligand>
</feature>
<evidence type="ECO:0000256" key="6">
    <source>
        <dbReference type="ARBA" id="ARBA00023002"/>
    </source>
</evidence>
<evidence type="ECO:0000256" key="7">
    <source>
        <dbReference type="ARBA" id="ARBA00023004"/>
    </source>
</evidence>
<keyword evidence="7 9" id="KW-0408">Iron</keyword>
<dbReference type="GO" id="GO:0046872">
    <property type="term" value="F:metal ion binding"/>
    <property type="evidence" value="ECO:0007669"/>
    <property type="project" value="UniProtKB-KW"/>
</dbReference>
<evidence type="ECO:0000256" key="5">
    <source>
        <dbReference type="ARBA" id="ARBA00022764"/>
    </source>
</evidence>
<feature type="binding site" description="covalent" evidence="8">
    <location>
        <position position="69"/>
    </location>
    <ligand>
        <name>heme c</name>
        <dbReference type="ChEBI" id="CHEBI:61717"/>
        <label>1</label>
    </ligand>
</feature>
<dbReference type="InterPro" id="IPR051395">
    <property type="entry name" value="Cytochrome_c_Peroxidase/MauG"/>
</dbReference>
<feature type="binding site" description="covalent" evidence="8">
    <location>
        <position position="213"/>
    </location>
    <ligand>
        <name>heme c</name>
        <dbReference type="ChEBI" id="CHEBI:61717"/>
        <label>2</label>
    </ligand>
</feature>
<feature type="binding site" description="axial binding residue" evidence="9">
    <location>
        <position position="291"/>
    </location>
    <ligand>
        <name>heme c</name>
        <dbReference type="ChEBI" id="CHEBI:61717"/>
        <label>2</label>
    </ligand>
    <ligandPart>
        <name>Fe</name>
        <dbReference type="ChEBI" id="CHEBI:18248"/>
    </ligandPart>
</feature>
<proteinExistence type="predicted"/>
<dbReference type="InterPro" id="IPR009056">
    <property type="entry name" value="Cyt_c-like_dom"/>
</dbReference>
<evidence type="ECO:0000313" key="12">
    <source>
        <dbReference type="EMBL" id="HEC07013.1"/>
    </source>
</evidence>
<feature type="binding site" description="axial binding residue" evidence="9">
    <location>
        <position position="214"/>
    </location>
    <ligand>
        <name>heme c</name>
        <dbReference type="ChEBI" id="CHEBI:61717"/>
        <label>2</label>
    </ligand>
    <ligandPart>
        <name>Fe</name>
        <dbReference type="ChEBI" id="CHEBI:18248"/>
    </ligandPart>
</feature>
<dbReference type="GO" id="GO:0020037">
    <property type="term" value="F:heme binding"/>
    <property type="evidence" value="ECO:0007669"/>
    <property type="project" value="InterPro"/>
</dbReference>
<accession>A0A831RZH2</accession>
<protein>
    <submittedName>
        <fullName evidence="12">Cytochrome B6</fullName>
    </submittedName>
</protein>
<keyword evidence="6" id="KW-0560">Oxidoreductase</keyword>
<feature type="chain" id="PRO_5032986064" evidence="10">
    <location>
        <begin position="26"/>
        <end position="325"/>
    </location>
</feature>
<dbReference type="InterPro" id="IPR036909">
    <property type="entry name" value="Cyt_c-like_dom_sf"/>
</dbReference>
<feature type="binding site" description="axial binding residue" evidence="9">
    <location>
        <position position="70"/>
    </location>
    <ligand>
        <name>heme c</name>
        <dbReference type="ChEBI" id="CHEBI:61717"/>
        <label>1</label>
    </ligand>
    <ligandPart>
        <name>Fe</name>
        <dbReference type="ChEBI" id="CHEBI:18248"/>
    </ligandPart>
</feature>
<feature type="domain" description="Cytochrome c" evidence="11">
    <location>
        <begin position="44"/>
        <end position="145"/>
    </location>
</feature>
<feature type="binding site" description="covalent" evidence="8">
    <location>
        <position position="66"/>
    </location>
    <ligand>
        <name>heme c</name>
        <dbReference type="ChEBI" id="CHEBI:61717"/>
        <label>1</label>
    </ligand>
</feature>
<evidence type="ECO:0000256" key="9">
    <source>
        <dbReference type="PIRSR" id="PIRSR000294-2"/>
    </source>
</evidence>
<keyword evidence="5" id="KW-0574">Periplasm</keyword>
<name>A0A831RZH2_9GAMM</name>
<dbReference type="GO" id="GO:0009055">
    <property type="term" value="F:electron transfer activity"/>
    <property type="evidence" value="ECO:0007669"/>
    <property type="project" value="InterPro"/>
</dbReference>
<evidence type="ECO:0000256" key="10">
    <source>
        <dbReference type="SAM" id="SignalP"/>
    </source>
</evidence>
<feature type="signal peptide" evidence="10">
    <location>
        <begin position="1"/>
        <end position="25"/>
    </location>
</feature>
<dbReference type="PANTHER" id="PTHR30600:SF7">
    <property type="entry name" value="CYTOCHROME C PEROXIDASE-RELATED"/>
    <property type="match status" value="1"/>
</dbReference>
<organism evidence="12">
    <name type="scientific">Thiolapillus brandeum</name>
    <dbReference type="NCBI Taxonomy" id="1076588"/>
    <lineage>
        <taxon>Bacteria</taxon>
        <taxon>Pseudomonadati</taxon>
        <taxon>Pseudomonadota</taxon>
        <taxon>Gammaproteobacteria</taxon>
        <taxon>Chromatiales</taxon>
        <taxon>Sedimenticolaceae</taxon>
        <taxon>Thiolapillus</taxon>
    </lineage>
</organism>
<keyword evidence="3 9" id="KW-0479">Metal-binding</keyword>
<evidence type="ECO:0000256" key="2">
    <source>
        <dbReference type="ARBA" id="ARBA00022617"/>
    </source>
</evidence>
<dbReference type="InterPro" id="IPR004852">
    <property type="entry name" value="Di-haem_cyt_c_peroxidsae"/>
</dbReference>
<dbReference type="GO" id="GO:0004130">
    <property type="term" value="F:cytochrome-c peroxidase activity"/>
    <property type="evidence" value="ECO:0007669"/>
    <property type="project" value="TreeGrafter"/>
</dbReference>
<gene>
    <name evidence="12" type="ORF">ENJ12_09185</name>
</gene>
<dbReference type="EMBL" id="DRLF01000319">
    <property type="protein sequence ID" value="HEC07013.1"/>
    <property type="molecule type" value="Genomic_DNA"/>
</dbReference>
<evidence type="ECO:0000256" key="8">
    <source>
        <dbReference type="PIRSR" id="PIRSR000294-1"/>
    </source>
</evidence>
<sequence>MQTTVFRKWMILAACCCMPAVSLQAARVIEPIQTVSEPLGLDPGIVALGDRLFHDLRLSRNNTVSCAHCHRLNAGGDDDMPVSIGIEGKAGDVNAPTVFNLNLNIAFFWDGRASTLEELVGMPLKDDREMDTDWPEVLSKLGKDRKMVADFERLFPGKGMTKETIARSIADFMRSLVTLDSPMDRWLNGEKDALTHEQLRGYRLFKSYGCVACHQGEAVGGNMYAGMGAFQDYFRDRKRPLTIADNGRFNVTGDERDRHVFKVPGLRLVTLTAPYFHDAGAATLEEAIVIMGKYQLGRQIPKQDVSDIKAFLGSLLGTHPRLVSP</sequence>
<evidence type="ECO:0000256" key="3">
    <source>
        <dbReference type="ARBA" id="ARBA00022723"/>
    </source>
</evidence>
<dbReference type="PROSITE" id="PS51007">
    <property type="entry name" value="CYTC"/>
    <property type="match status" value="2"/>
</dbReference>
<dbReference type="PIRSF" id="PIRSF000294">
    <property type="entry name" value="Cytochrome-c_peroxidase"/>
    <property type="match status" value="1"/>
</dbReference>
<dbReference type="Pfam" id="PF03150">
    <property type="entry name" value="CCP_MauG"/>
    <property type="match status" value="1"/>
</dbReference>
<dbReference type="Proteomes" id="UP000886339">
    <property type="component" value="Unassembled WGS sequence"/>
</dbReference>
<dbReference type="AlphaFoldDB" id="A0A831RZH2"/>
<comment type="PTM">
    <text evidence="8">Binds 2 heme groups per subunit.</text>
</comment>
<dbReference type="PANTHER" id="PTHR30600">
    <property type="entry name" value="CYTOCHROME C PEROXIDASE-RELATED"/>
    <property type="match status" value="1"/>
</dbReference>
<dbReference type="GO" id="GO:0042597">
    <property type="term" value="C:periplasmic space"/>
    <property type="evidence" value="ECO:0007669"/>
    <property type="project" value="UniProtKB-SubCell"/>
</dbReference>
<reference evidence="12" key="1">
    <citation type="journal article" date="2020" name="mSystems">
        <title>Genome- and Community-Level Interaction Insights into Carbon Utilization and Element Cycling Functions of Hydrothermarchaeota in Hydrothermal Sediment.</title>
        <authorList>
            <person name="Zhou Z."/>
            <person name="Liu Y."/>
            <person name="Xu W."/>
            <person name="Pan J."/>
            <person name="Luo Z.H."/>
            <person name="Li M."/>
        </authorList>
    </citation>
    <scope>NUCLEOTIDE SEQUENCE [LARGE SCALE GENOMIC DNA]</scope>
    <source>
        <strain evidence="12">HyVt-458</strain>
    </source>
</reference>
<evidence type="ECO:0000256" key="4">
    <source>
        <dbReference type="ARBA" id="ARBA00022729"/>
    </source>
</evidence>
<dbReference type="Gene3D" id="1.10.760.10">
    <property type="entry name" value="Cytochrome c-like domain"/>
    <property type="match status" value="2"/>
</dbReference>
<evidence type="ECO:0000259" key="11">
    <source>
        <dbReference type="PROSITE" id="PS51007"/>
    </source>
</evidence>
<feature type="domain" description="Cytochrome c" evidence="11">
    <location>
        <begin position="196"/>
        <end position="316"/>
    </location>
</feature>